<protein>
    <submittedName>
        <fullName evidence="11">Carbamoyl-phosphate synthase L chain, ATP binding domain-containing protein</fullName>
    </submittedName>
</protein>
<evidence type="ECO:0000256" key="5">
    <source>
        <dbReference type="ARBA" id="ARBA00023267"/>
    </source>
</evidence>
<keyword evidence="2" id="KW-0436">Ligase</keyword>
<proteinExistence type="predicted"/>
<dbReference type="InterPro" id="IPR011764">
    <property type="entry name" value="Biotin_carboxylation_dom"/>
</dbReference>
<dbReference type="GO" id="GO:0005524">
    <property type="term" value="F:ATP binding"/>
    <property type="evidence" value="ECO:0007669"/>
    <property type="project" value="UniProtKB-UniRule"/>
</dbReference>
<dbReference type="InterPro" id="IPR000300">
    <property type="entry name" value="IPPc"/>
</dbReference>
<dbReference type="PROSITE" id="PS00867">
    <property type="entry name" value="CPSASE_2"/>
    <property type="match status" value="1"/>
</dbReference>
<dbReference type="VEuPathDB" id="FungiDB:AFLA_005185"/>
<evidence type="ECO:0000259" key="10">
    <source>
        <dbReference type="PROSITE" id="PS50979"/>
    </source>
</evidence>
<sequence length="1077" mass="119224">MCAQSIQRLLVANRGEIAVRILQAARELSPSIETFALYTDDDRSHCDIGRPHHAVRIPSAAAYLDIPLLVNLSREHNIDSVHPGYGFLSESAEFASRMHDAGITVIGPGPETLSCTGDKLKAKQLATQCKVPVLPAMPRSTSDLKEIRTFARQVGYPIMIKAVDGGGGRGIRLVRQEGELEHAVRAATNESPSQTVFVEKAAVDGFHHVEVQVVGDGIDVCHLWERDCSLQRRFQKVVEFAPSLMQNREVVEQVLNAALRMAKAIRYRSLGTVEFLVHNHRREFYFLEINPRLQVEHTITENITSVDLVQTQLKLAMGLSLAQVGLLKDRPVQAQGHSIQLRLCAEDPTRDFHLSIGKITEFIVPSGHGVRIDTHVDTSGSSPVTVGANFDNMLAKVIVTAPSWEATVSKARRVLTDIKISGVQTNLNLLRGVLSHDDILTGQVDTQWLERHLGHVIQSGETIAQSVRHEASAQSFHSTMMPSISSTNVLFRPGDAWSITLEPLGTVQQHHLQLTRVLQNDFPSSMAAEIKYTTPSSSMAYRLQLNSTSTTASALVSSSHRRGDVHNPRHIVLPLSGKLIEVLVATGDQVSENQVVAFVKQMKMELEVRSPRGGRVRWVYQMDEEEEDVAEVVPIMESLTLYMLTFNCARNPVDVDRFAHHFFDALPLTDSSSAPTPPDLIVLSLQEIAPIAYAFLGGSFLAPYFASLSQVVERAVSNRWETHYVNMVTDNSGMTGLMVYARSDVAERISSIDTTRVGFGFQQMGNKGAVGARLAYATQNTLDDTVDLTFIAAHLAPMEYAVRQRNEDWRSMVERLVFDRATPRARENAETGDDSESTALLNSSTRSSGDDYRGIFIPTSYLFLAGDLNYRTSDASPRSEDCARFPQAEVDPADPRHFSHLLKEDQLTREMRQSRSFHGLSEAPITFPPTYKYTNAARQAAARGTGSEEWLWTSTRWPSWCDRVLYLETLPGLGEEARVRPLKYNSLPLFPTSDHRAVALSASVPVSSRPPADATQSAIPFRIDPEWASKRDAARRKELVVGCLAYLGLTWEGNGLLVASVIGVLGAWLVLRSLFNA</sequence>
<dbReference type="FunFam" id="3.30.1490.20:FF:000003">
    <property type="entry name" value="acetyl-CoA carboxylase isoform X1"/>
    <property type="match status" value="1"/>
</dbReference>
<dbReference type="AlphaFoldDB" id="A0A7U2QTA8"/>
<evidence type="ECO:0000256" key="3">
    <source>
        <dbReference type="ARBA" id="ARBA00022741"/>
    </source>
</evidence>
<keyword evidence="8" id="KW-0472">Membrane</keyword>
<dbReference type="InterPro" id="IPR005482">
    <property type="entry name" value="Biotin_COase_C"/>
</dbReference>
<feature type="domain" description="Biotin carboxylation" evidence="10">
    <location>
        <begin position="5"/>
        <end position="454"/>
    </location>
</feature>
<keyword evidence="8" id="KW-0812">Transmembrane</keyword>
<keyword evidence="12" id="KW-1185">Reference proteome</keyword>
<dbReference type="InterPro" id="IPR011761">
    <property type="entry name" value="ATP-grasp"/>
</dbReference>
<dbReference type="EMBL" id="CP044621">
    <property type="protein sequence ID" value="QRD83654.1"/>
    <property type="molecule type" value="Genomic_DNA"/>
</dbReference>
<dbReference type="InterPro" id="IPR011053">
    <property type="entry name" value="Single_hybrid_motif"/>
</dbReference>
<dbReference type="Pfam" id="PF02786">
    <property type="entry name" value="CPSase_L_D2"/>
    <property type="match status" value="1"/>
</dbReference>
<feature type="region of interest" description="Disordered" evidence="7">
    <location>
        <begin position="823"/>
        <end position="848"/>
    </location>
</feature>
<dbReference type="Gene3D" id="3.30.470.20">
    <property type="entry name" value="ATP-grasp fold, B domain"/>
    <property type="match status" value="1"/>
</dbReference>
<dbReference type="SUPFAM" id="SSF51246">
    <property type="entry name" value="Rudiment single hybrid motif"/>
    <property type="match status" value="1"/>
</dbReference>
<accession>A0A7U2QTA8</accession>
<dbReference type="InterPro" id="IPR005479">
    <property type="entry name" value="CPAse_ATP-bd"/>
</dbReference>
<dbReference type="Gene3D" id="3.60.10.10">
    <property type="entry name" value="Endonuclease/exonuclease/phosphatase"/>
    <property type="match status" value="1"/>
</dbReference>
<dbReference type="InterPro" id="IPR000089">
    <property type="entry name" value="Biotin_lipoyl"/>
</dbReference>
<keyword evidence="4 6" id="KW-0067">ATP-binding</keyword>
<dbReference type="Proteomes" id="UP000596276">
    <property type="component" value="Chromosome 5"/>
</dbReference>
<gene>
    <name evidence="11" type="ORF">F9C07_2107571</name>
</gene>
<dbReference type="SUPFAM" id="SSF56059">
    <property type="entry name" value="Glutathione synthetase ATP-binding domain-like"/>
    <property type="match status" value="1"/>
</dbReference>
<dbReference type="InterPro" id="IPR005481">
    <property type="entry name" value="BC-like_N"/>
</dbReference>
<comment type="cofactor">
    <cofactor evidence="1">
        <name>biotin</name>
        <dbReference type="ChEBI" id="CHEBI:57586"/>
    </cofactor>
</comment>
<dbReference type="PANTHER" id="PTHR45007">
    <property type="entry name" value="CARBOXYLASE, PUTATIVE (AFU_ORTHOLOGUE AFUA_5G07570)-RELATED"/>
    <property type="match status" value="1"/>
</dbReference>
<dbReference type="Pfam" id="PF00289">
    <property type="entry name" value="Biotin_carb_N"/>
    <property type="match status" value="1"/>
</dbReference>
<feature type="transmembrane region" description="Helical" evidence="8">
    <location>
        <begin position="1044"/>
        <end position="1071"/>
    </location>
</feature>
<dbReference type="SUPFAM" id="SSF52440">
    <property type="entry name" value="PreATP-grasp domain"/>
    <property type="match status" value="1"/>
</dbReference>
<evidence type="ECO:0000256" key="8">
    <source>
        <dbReference type="SAM" id="Phobius"/>
    </source>
</evidence>
<dbReference type="Pfam" id="PF02785">
    <property type="entry name" value="Biotin_carb_C"/>
    <property type="match status" value="1"/>
</dbReference>
<dbReference type="GO" id="GO:0046856">
    <property type="term" value="P:phosphatidylinositol dephosphorylation"/>
    <property type="evidence" value="ECO:0007669"/>
    <property type="project" value="InterPro"/>
</dbReference>
<feature type="compositionally biased region" description="Polar residues" evidence="7">
    <location>
        <begin position="837"/>
        <end position="847"/>
    </location>
</feature>
<evidence type="ECO:0000313" key="12">
    <source>
        <dbReference type="Proteomes" id="UP000596276"/>
    </source>
</evidence>
<dbReference type="GO" id="GO:0016874">
    <property type="term" value="F:ligase activity"/>
    <property type="evidence" value="ECO:0007669"/>
    <property type="project" value="UniProtKB-KW"/>
</dbReference>
<keyword evidence="5" id="KW-0092">Biotin</keyword>
<dbReference type="GO" id="GO:0046872">
    <property type="term" value="F:metal ion binding"/>
    <property type="evidence" value="ECO:0007669"/>
    <property type="project" value="InterPro"/>
</dbReference>
<name>A0A7U2QTA8_ASPFN</name>
<dbReference type="PROSITE" id="PS50979">
    <property type="entry name" value="BC"/>
    <property type="match status" value="1"/>
</dbReference>
<dbReference type="SMART" id="SM00128">
    <property type="entry name" value="IPPc"/>
    <property type="match status" value="1"/>
</dbReference>
<dbReference type="InterPro" id="IPR016185">
    <property type="entry name" value="PreATP-grasp_dom_sf"/>
</dbReference>
<dbReference type="VEuPathDB" id="FungiDB:F9C07_2107571"/>
<dbReference type="VEuPathDB" id="FungiDB:AFLA_005184"/>
<evidence type="ECO:0000256" key="2">
    <source>
        <dbReference type="ARBA" id="ARBA00022598"/>
    </source>
</evidence>
<evidence type="ECO:0000256" key="4">
    <source>
        <dbReference type="ARBA" id="ARBA00022840"/>
    </source>
</evidence>
<dbReference type="GO" id="GO:0016791">
    <property type="term" value="F:phosphatase activity"/>
    <property type="evidence" value="ECO:0007669"/>
    <property type="project" value="InterPro"/>
</dbReference>
<reference evidence="12" key="1">
    <citation type="journal article" date="2021" name="G3 (Bethesda)">
        <title>Chromosome assembled and annotated genome sequence of Aspergillus flavus NRRL 3357.</title>
        <authorList>
            <person name="Skerker J.M."/>
            <person name="Pianalto K.M."/>
            <person name="Mondo S.J."/>
            <person name="Yang K."/>
            <person name="Arkin A.P."/>
            <person name="Keller N.P."/>
            <person name="Grigoriev I.V."/>
            <person name="Louise Glass N.L."/>
        </authorList>
    </citation>
    <scope>NUCLEOTIDE SEQUENCE [LARGE SCALE GENOMIC DNA]</scope>
    <source>
        <strain evidence="12">ATCC 200026 / FGSC A1120 / IAM 13836 / NRRL 3357 / JCM 12722 / SRRC 167</strain>
    </source>
</reference>
<evidence type="ECO:0000259" key="9">
    <source>
        <dbReference type="PROSITE" id="PS50975"/>
    </source>
</evidence>
<keyword evidence="8" id="KW-1133">Transmembrane helix</keyword>
<dbReference type="CDD" id="cd06850">
    <property type="entry name" value="biotinyl_domain"/>
    <property type="match status" value="1"/>
</dbReference>
<dbReference type="SUPFAM" id="SSF51230">
    <property type="entry name" value="Single hybrid motif"/>
    <property type="match status" value="1"/>
</dbReference>
<dbReference type="Gene3D" id="2.40.50.100">
    <property type="match status" value="1"/>
</dbReference>
<evidence type="ECO:0000256" key="7">
    <source>
        <dbReference type="SAM" id="MobiDB-lite"/>
    </source>
</evidence>
<dbReference type="SUPFAM" id="SSF56219">
    <property type="entry name" value="DNase I-like"/>
    <property type="match status" value="1"/>
</dbReference>
<dbReference type="PANTHER" id="PTHR45007:SF1">
    <property type="entry name" value="CARBOXYLASE, PUTATIVE (AFU_ORTHOLOGUE AFUA_5G07570)-RELATED"/>
    <property type="match status" value="1"/>
</dbReference>
<dbReference type="PROSITE" id="PS50975">
    <property type="entry name" value="ATP_GRASP"/>
    <property type="match status" value="1"/>
</dbReference>
<dbReference type="Pfam" id="PF22669">
    <property type="entry name" value="Exo_endo_phos2"/>
    <property type="match status" value="1"/>
</dbReference>
<dbReference type="InterPro" id="IPR011054">
    <property type="entry name" value="Rudment_hybrid_motif"/>
</dbReference>
<organism evidence="11 12">
    <name type="scientific">Aspergillus flavus (strain ATCC 200026 / FGSC A1120 / IAM 13836 / NRRL 3357 / JCM 12722 / SRRC 167)</name>
    <dbReference type="NCBI Taxonomy" id="332952"/>
    <lineage>
        <taxon>Eukaryota</taxon>
        <taxon>Fungi</taxon>
        <taxon>Dikarya</taxon>
        <taxon>Ascomycota</taxon>
        <taxon>Pezizomycotina</taxon>
        <taxon>Eurotiomycetes</taxon>
        <taxon>Eurotiomycetidae</taxon>
        <taxon>Eurotiales</taxon>
        <taxon>Aspergillaceae</taxon>
        <taxon>Aspergillus</taxon>
        <taxon>Aspergillus subgen. Circumdati</taxon>
    </lineage>
</organism>
<dbReference type="SMART" id="SM00878">
    <property type="entry name" value="Biotin_carb_C"/>
    <property type="match status" value="1"/>
</dbReference>
<dbReference type="Pfam" id="PF00364">
    <property type="entry name" value="Biotin_lipoyl"/>
    <property type="match status" value="1"/>
</dbReference>
<evidence type="ECO:0000256" key="6">
    <source>
        <dbReference type="PROSITE-ProRule" id="PRU00409"/>
    </source>
</evidence>
<feature type="domain" description="ATP-grasp" evidence="9">
    <location>
        <begin position="123"/>
        <end position="317"/>
    </location>
</feature>
<dbReference type="InterPro" id="IPR036691">
    <property type="entry name" value="Endo/exonu/phosph_ase_sf"/>
</dbReference>
<evidence type="ECO:0000256" key="1">
    <source>
        <dbReference type="ARBA" id="ARBA00001953"/>
    </source>
</evidence>
<evidence type="ECO:0000313" key="11">
    <source>
        <dbReference type="EMBL" id="QRD83654.1"/>
    </source>
</evidence>
<keyword evidence="3 6" id="KW-0547">Nucleotide-binding</keyword>